<keyword evidence="7" id="KW-0862">Zinc</keyword>
<keyword evidence="2" id="KW-0132">Cell division</keyword>
<evidence type="ECO:0000256" key="4">
    <source>
        <dbReference type="ARBA" id="ARBA00022771"/>
    </source>
</evidence>
<dbReference type="CDD" id="cd16456">
    <property type="entry name" value="RING-H2_APC11"/>
    <property type="match status" value="1"/>
</dbReference>
<keyword evidence="3" id="KW-0479">Metal-binding</keyword>
<feature type="domain" description="RING-type" evidence="11">
    <location>
        <begin position="62"/>
        <end position="105"/>
    </location>
</feature>
<keyword evidence="4 9" id="KW-0863">Zinc-finger</keyword>
<dbReference type="SMART" id="SM00184">
    <property type="entry name" value="RING"/>
    <property type="match status" value="1"/>
</dbReference>
<dbReference type="GO" id="GO:0051301">
    <property type="term" value="P:cell division"/>
    <property type="evidence" value="ECO:0007669"/>
    <property type="project" value="UniProtKB-KW"/>
</dbReference>
<reference evidence="13" key="1">
    <citation type="submission" date="2016-03" db="EMBL/GenBank/DDBJ databases">
        <authorList>
            <person name="Devillers Hugo."/>
        </authorList>
    </citation>
    <scope>NUCLEOTIDE SEQUENCE [LARGE SCALE GENOMIC DNA]</scope>
</reference>
<dbReference type="OrthoDB" id="1681166at2759"/>
<gene>
    <name evidence="12" type="ORF">LAME_0G11100G</name>
</gene>
<proteinExistence type="predicted"/>
<protein>
    <recommendedName>
        <fullName evidence="1">Anaphase-promoting complex subunit 11</fullName>
    </recommendedName>
</protein>
<evidence type="ECO:0000256" key="6">
    <source>
        <dbReference type="ARBA" id="ARBA00022786"/>
    </source>
</evidence>
<evidence type="ECO:0000256" key="1">
    <source>
        <dbReference type="ARBA" id="ARBA00013928"/>
    </source>
</evidence>
<dbReference type="PROSITE" id="PS50089">
    <property type="entry name" value="ZF_RING_2"/>
    <property type="match status" value="1"/>
</dbReference>
<evidence type="ECO:0000256" key="8">
    <source>
        <dbReference type="ARBA" id="ARBA00023306"/>
    </source>
</evidence>
<dbReference type="Gene3D" id="3.30.40.10">
    <property type="entry name" value="Zinc/RING finger domain, C3HC4 (zinc finger)"/>
    <property type="match status" value="1"/>
</dbReference>
<dbReference type="InterPro" id="IPR024991">
    <property type="entry name" value="RING-H2_APC11"/>
</dbReference>
<dbReference type="InterPro" id="IPR051031">
    <property type="entry name" value="RING-box_E3_Ubiquitin_Ligase"/>
</dbReference>
<organism evidence="12 13">
    <name type="scientific">Lachancea meyersii CBS 8951</name>
    <dbReference type="NCBI Taxonomy" id="1266667"/>
    <lineage>
        <taxon>Eukaryota</taxon>
        <taxon>Fungi</taxon>
        <taxon>Dikarya</taxon>
        <taxon>Ascomycota</taxon>
        <taxon>Saccharomycotina</taxon>
        <taxon>Saccharomycetes</taxon>
        <taxon>Saccharomycetales</taxon>
        <taxon>Saccharomycetaceae</taxon>
        <taxon>Lachancea</taxon>
    </lineage>
</organism>
<evidence type="ECO:0000256" key="5">
    <source>
        <dbReference type="ARBA" id="ARBA00022776"/>
    </source>
</evidence>
<keyword evidence="8" id="KW-0131">Cell cycle</keyword>
<dbReference type="GO" id="GO:0005680">
    <property type="term" value="C:anaphase-promoting complex"/>
    <property type="evidence" value="ECO:0007669"/>
    <property type="project" value="InterPro"/>
</dbReference>
<evidence type="ECO:0000256" key="10">
    <source>
        <dbReference type="SAM" id="MobiDB-lite"/>
    </source>
</evidence>
<dbReference type="PANTHER" id="PTHR11210">
    <property type="entry name" value="RING BOX"/>
    <property type="match status" value="1"/>
</dbReference>
<accession>A0A1G4K997</accession>
<dbReference type="GO" id="GO:0097602">
    <property type="term" value="F:cullin family protein binding"/>
    <property type="evidence" value="ECO:0007669"/>
    <property type="project" value="InterPro"/>
</dbReference>
<evidence type="ECO:0000256" key="9">
    <source>
        <dbReference type="PROSITE-ProRule" id="PRU00175"/>
    </source>
</evidence>
<evidence type="ECO:0000256" key="3">
    <source>
        <dbReference type="ARBA" id="ARBA00022723"/>
    </source>
</evidence>
<feature type="region of interest" description="Disordered" evidence="10">
    <location>
        <begin position="24"/>
        <end position="44"/>
    </location>
</feature>
<evidence type="ECO:0000259" key="11">
    <source>
        <dbReference type="PROSITE" id="PS50089"/>
    </source>
</evidence>
<dbReference type="InterPro" id="IPR001841">
    <property type="entry name" value="Znf_RING"/>
</dbReference>
<keyword evidence="6" id="KW-0833">Ubl conjugation pathway</keyword>
<sequence>MQLEFTRVYPVFSWSWDIRGDDQAAKENEGQEHQHQHQHHKEDQQEEEELCGICRVSYNGTCPSCKFPGDDCPLVVGECNHNFHVHCIQQWLDTATAKGLCPMCRQPFSLKRGVAINECQMDRLAKLLIQSQPSGLSDDQDMMMEQEFVVR</sequence>
<dbReference type="SUPFAM" id="SSF57850">
    <property type="entry name" value="RING/U-box"/>
    <property type="match status" value="1"/>
</dbReference>
<feature type="compositionally biased region" description="Basic and acidic residues" evidence="10">
    <location>
        <begin position="24"/>
        <end position="43"/>
    </location>
</feature>
<dbReference type="GO" id="GO:0008270">
    <property type="term" value="F:zinc ion binding"/>
    <property type="evidence" value="ECO:0007669"/>
    <property type="project" value="UniProtKB-KW"/>
</dbReference>
<keyword evidence="5" id="KW-0498">Mitosis</keyword>
<evidence type="ECO:0000256" key="7">
    <source>
        <dbReference type="ARBA" id="ARBA00022833"/>
    </source>
</evidence>
<dbReference type="InterPro" id="IPR013083">
    <property type="entry name" value="Znf_RING/FYVE/PHD"/>
</dbReference>
<dbReference type="AlphaFoldDB" id="A0A1G4K997"/>
<keyword evidence="13" id="KW-1185">Reference proteome</keyword>
<dbReference type="Proteomes" id="UP000191144">
    <property type="component" value="Chromosome G"/>
</dbReference>
<dbReference type="Pfam" id="PF12861">
    <property type="entry name" value="zf-ANAPC11"/>
    <property type="match status" value="1"/>
</dbReference>
<dbReference type="EMBL" id="LT598484">
    <property type="protein sequence ID" value="SCV00643.1"/>
    <property type="molecule type" value="Genomic_DNA"/>
</dbReference>
<name>A0A1G4K997_9SACH</name>
<evidence type="ECO:0000313" key="13">
    <source>
        <dbReference type="Proteomes" id="UP000191144"/>
    </source>
</evidence>
<dbReference type="GO" id="GO:0031145">
    <property type="term" value="P:anaphase-promoting complex-dependent catabolic process"/>
    <property type="evidence" value="ECO:0007669"/>
    <property type="project" value="InterPro"/>
</dbReference>
<evidence type="ECO:0000313" key="12">
    <source>
        <dbReference type="EMBL" id="SCV00643.1"/>
    </source>
</evidence>
<dbReference type="GO" id="GO:0061630">
    <property type="term" value="F:ubiquitin protein ligase activity"/>
    <property type="evidence" value="ECO:0007669"/>
    <property type="project" value="InterPro"/>
</dbReference>
<evidence type="ECO:0000256" key="2">
    <source>
        <dbReference type="ARBA" id="ARBA00022618"/>
    </source>
</evidence>